<dbReference type="EMBL" id="MVCE01000002">
    <property type="protein sequence ID" value="PGF35417.1"/>
    <property type="molecule type" value="Genomic_DNA"/>
</dbReference>
<dbReference type="GeneID" id="92856137"/>
<sequence>MIGLKAIPGSRRWGHEAVFHRLREYPGRGCPQNRKWLEEIGSSDDNF</sequence>
<dbReference type="EMBL" id="CP031442">
    <property type="protein sequence ID" value="AXM08022.1"/>
    <property type="molecule type" value="Genomic_DNA"/>
</dbReference>
<evidence type="ECO:0000313" key="1">
    <source>
        <dbReference type="EMBL" id="AXM08022.1"/>
    </source>
</evidence>
<evidence type="ECO:0000313" key="4">
    <source>
        <dbReference type="Proteomes" id="UP000256621"/>
    </source>
</evidence>
<reference evidence="1 4" key="2">
    <citation type="submission" date="2018-08" db="EMBL/GenBank/DDBJ databases">
        <title>Genome sequencing of Cutibacterium acnes KCOM 1315.</title>
        <authorList>
            <person name="Kook J.-K."/>
            <person name="Park S.-N."/>
            <person name="Lim Y.K."/>
        </authorList>
    </citation>
    <scope>NUCLEOTIDE SEQUENCE [LARGE SCALE GENOMIC DNA]</scope>
    <source>
        <strain evidence="1 4">KCOM 1315</strain>
    </source>
</reference>
<dbReference type="AlphaFoldDB" id="A0A2B7JSK9"/>
<name>A0A2B7JSK9_CUTAC</name>
<evidence type="ECO:0000313" key="3">
    <source>
        <dbReference type="Proteomes" id="UP000226191"/>
    </source>
</evidence>
<dbReference type="Proteomes" id="UP000256621">
    <property type="component" value="Chromosome"/>
</dbReference>
<protein>
    <submittedName>
        <fullName evidence="2">Toxin HicA</fullName>
    </submittedName>
</protein>
<gene>
    <name evidence="2" type="ORF">B1B09_06085</name>
    <name evidence="1" type="ORF">DXN06_07165</name>
</gene>
<dbReference type="Proteomes" id="UP000226191">
    <property type="component" value="Unassembled WGS sequence"/>
</dbReference>
<evidence type="ECO:0000313" key="2">
    <source>
        <dbReference type="EMBL" id="PGF35417.1"/>
    </source>
</evidence>
<organism evidence="2 3">
    <name type="scientific">Cutibacterium acnes</name>
    <name type="common">Propionibacterium acnes</name>
    <dbReference type="NCBI Taxonomy" id="1747"/>
    <lineage>
        <taxon>Bacteria</taxon>
        <taxon>Bacillati</taxon>
        <taxon>Actinomycetota</taxon>
        <taxon>Actinomycetes</taxon>
        <taxon>Propionibacteriales</taxon>
        <taxon>Propionibacteriaceae</taxon>
        <taxon>Cutibacterium</taxon>
    </lineage>
</organism>
<dbReference type="RefSeq" id="WP_002518636.1">
    <property type="nucleotide sequence ID" value="NZ_AP019664.1"/>
</dbReference>
<reference evidence="2 3" key="1">
    <citation type="submission" date="2017-02" db="EMBL/GenBank/DDBJ databases">
        <title>Prevalence of linear plasmids in Cutibacterium acnes isolates obtained from cancerous prostatic tissue.</title>
        <authorList>
            <person name="Davidsson S."/>
            <person name="Bruggemann H."/>
        </authorList>
    </citation>
    <scope>NUCLEOTIDE SEQUENCE [LARGE SCALE GENOMIC DNA]</scope>
    <source>
        <strain evidence="2 3">11-78</strain>
    </source>
</reference>
<accession>A0A2B7JSK9</accession>
<proteinExistence type="predicted"/>